<proteinExistence type="predicted"/>
<evidence type="ECO:0000313" key="3">
    <source>
        <dbReference type="Proteomes" id="UP000191448"/>
    </source>
</evidence>
<dbReference type="InterPro" id="IPR011437">
    <property type="entry name" value="DUF1540"/>
</dbReference>
<feature type="domain" description="DUF1540" evidence="1">
    <location>
        <begin position="79"/>
        <end position="116"/>
    </location>
</feature>
<dbReference type="Proteomes" id="UP000191448">
    <property type="component" value="Unassembled WGS sequence"/>
</dbReference>
<protein>
    <recommendedName>
        <fullName evidence="1">DUF1540 domain-containing protein</fullName>
    </recommendedName>
</protein>
<feature type="domain" description="DUF1540" evidence="1">
    <location>
        <begin position="5"/>
        <end position="42"/>
    </location>
</feature>
<comment type="caution">
    <text evidence="2">The sequence shown here is derived from an EMBL/GenBank/DDBJ whole genome shotgun (WGS) entry which is preliminary data.</text>
</comment>
<reference evidence="2 3" key="1">
    <citation type="submission" date="2016-02" db="EMBL/GenBank/DDBJ databases">
        <title>Genome sequence of Clostridium thermobutyricum DSM 4928.</title>
        <authorList>
            <person name="Poehlein A."/>
            <person name="Daniel R."/>
        </authorList>
    </citation>
    <scope>NUCLEOTIDE SEQUENCE [LARGE SCALE GENOMIC DNA]</scope>
    <source>
        <strain evidence="2 3">DSM 4928</strain>
    </source>
</reference>
<dbReference type="OrthoDB" id="1754178at2"/>
<sequence>MPTLGCSVQNCVNNEGGFCGANTIIVDGEEAYTSSQTQCETYRPETLTNAFKAMTNTNFPGEIAQIFSSREEILITPEVECTAKNCFYNANNRCEARNIMIVENRENEMKNQCETFLDNH</sequence>
<dbReference type="EMBL" id="LTAY01000048">
    <property type="protein sequence ID" value="OPX47284.1"/>
    <property type="molecule type" value="Genomic_DNA"/>
</dbReference>
<name>A0A1V4SVM5_9CLOT</name>
<accession>A0A1V4SVM5</accession>
<dbReference type="Pfam" id="PF07561">
    <property type="entry name" value="DUF1540"/>
    <property type="match status" value="2"/>
</dbReference>
<evidence type="ECO:0000313" key="2">
    <source>
        <dbReference type="EMBL" id="OPX47284.1"/>
    </source>
</evidence>
<gene>
    <name evidence="2" type="ORF">CLTHE_18470</name>
</gene>
<dbReference type="AlphaFoldDB" id="A0A1V4SVM5"/>
<dbReference type="RefSeq" id="WP_080023061.1">
    <property type="nucleotide sequence ID" value="NZ_LTAY01000048.1"/>
</dbReference>
<organism evidence="2 3">
    <name type="scientific">Clostridium thermobutyricum DSM 4928</name>
    <dbReference type="NCBI Taxonomy" id="1121339"/>
    <lineage>
        <taxon>Bacteria</taxon>
        <taxon>Bacillati</taxon>
        <taxon>Bacillota</taxon>
        <taxon>Clostridia</taxon>
        <taxon>Eubacteriales</taxon>
        <taxon>Clostridiaceae</taxon>
        <taxon>Clostridium</taxon>
    </lineage>
</organism>
<evidence type="ECO:0000259" key="1">
    <source>
        <dbReference type="Pfam" id="PF07561"/>
    </source>
</evidence>